<gene>
    <name evidence="7" type="ORF">C2E21_9296</name>
</gene>
<dbReference type="InterPro" id="IPR003256">
    <property type="entry name" value="Ribosomal_uL24"/>
</dbReference>
<feature type="region of interest" description="Disordered" evidence="5">
    <location>
        <begin position="113"/>
        <end position="145"/>
    </location>
</feature>
<dbReference type="SMART" id="SM00739">
    <property type="entry name" value="KOW"/>
    <property type="match status" value="1"/>
</dbReference>
<dbReference type="InterPro" id="IPR041988">
    <property type="entry name" value="Ribosomal_uL24_KOW"/>
</dbReference>
<keyword evidence="2 4" id="KW-0689">Ribosomal protein</keyword>
<dbReference type="GO" id="GO:0006412">
    <property type="term" value="P:translation"/>
    <property type="evidence" value="ECO:0007669"/>
    <property type="project" value="InterPro"/>
</dbReference>
<proteinExistence type="inferred from homology"/>
<dbReference type="NCBIfam" id="TIGR01079">
    <property type="entry name" value="rplX_bact"/>
    <property type="match status" value="1"/>
</dbReference>
<dbReference type="HAMAP" id="MF_01326_B">
    <property type="entry name" value="Ribosomal_uL24_B"/>
    <property type="match status" value="1"/>
</dbReference>
<dbReference type="Pfam" id="PF00467">
    <property type="entry name" value="KOW"/>
    <property type="match status" value="1"/>
</dbReference>
<evidence type="ECO:0000256" key="4">
    <source>
        <dbReference type="RuleBase" id="RU003477"/>
    </source>
</evidence>
<evidence type="ECO:0000256" key="2">
    <source>
        <dbReference type="ARBA" id="ARBA00022980"/>
    </source>
</evidence>
<keyword evidence="8" id="KW-1185">Reference proteome</keyword>
<dbReference type="InterPro" id="IPR005825">
    <property type="entry name" value="Ribosomal_uL24_CS"/>
</dbReference>
<protein>
    <submittedName>
        <fullName evidence="7">50S ribosomal L24</fullName>
    </submittedName>
</protein>
<dbReference type="InterPro" id="IPR014722">
    <property type="entry name" value="Rib_uL2_dom2"/>
</dbReference>
<dbReference type="EMBL" id="LHPG02000026">
    <property type="protein sequence ID" value="PRW18298.1"/>
    <property type="molecule type" value="Genomic_DNA"/>
</dbReference>
<dbReference type="PROSITE" id="PS01108">
    <property type="entry name" value="RIBOSOMAL_L24"/>
    <property type="match status" value="1"/>
</dbReference>
<keyword evidence="3 4" id="KW-0687">Ribonucleoprotein</keyword>
<dbReference type="InterPro" id="IPR005824">
    <property type="entry name" value="KOW"/>
</dbReference>
<organism evidence="7 8">
    <name type="scientific">Chlorella sorokiniana</name>
    <name type="common">Freshwater green alga</name>
    <dbReference type="NCBI Taxonomy" id="3076"/>
    <lineage>
        <taxon>Eukaryota</taxon>
        <taxon>Viridiplantae</taxon>
        <taxon>Chlorophyta</taxon>
        <taxon>core chlorophytes</taxon>
        <taxon>Trebouxiophyceae</taxon>
        <taxon>Chlorellales</taxon>
        <taxon>Chlorellaceae</taxon>
        <taxon>Chlorella clade</taxon>
        <taxon>Chlorella</taxon>
    </lineage>
</organism>
<comment type="caution">
    <text evidence="7">The sequence shown here is derived from an EMBL/GenBank/DDBJ whole genome shotgun (WGS) entry which is preliminary data.</text>
</comment>
<dbReference type="SUPFAM" id="SSF50104">
    <property type="entry name" value="Translation proteins SH3-like domain"/>
    <property type="match status" value="1"/>
</dbReference>
<dbReference type="InterPro" id="IPR057264">
    <property type="entry name" value="Ribosomal_uL24_C"/>
</dbReference>
<dbReference type="GO" id="GO:1990904">
    <property type="term" value="C:ribonucleoprotein complex"/>
    <property type="evidence" value="ECO:0007669"/>
    <property type="project" value="UniProtKB-KW"/>
</dbReference>
<dbReference type="Proteomes" id="UP000239899">
    <property type="component" value="Unassembled WGS sequence"/>
</dbReference>
<comment type="similarity">
    <text evidence="1 4">Belongs to the universal ribosomal protein uL24 family.</text>
</comment>
<dbReference type="PANTHER" id="PTHR12903">
    <property type="entry name" value="MITOCHONDRIAL RIBOSOMAL PROTEIN L24"/>
    <property type="match status" value="1"/>
</dbReference>
<dbReference type="Gene3D" id="2.30.30.30">
    <property type="match status" value="1"/>
</dbReference>
<dbReference type="InterPro" id="IPR008991">
    <property type="entry name" value="Translation_prot_SH3-like_sf"/>
</dbReference>
<evidence type="ECO:0000313" key="8">
    <source>
        <dbReference type="Proteomes" id="UP000239899"/>
    </source>
</evidence>
<dbReference type="OrthoDB" id="359154at2759"/>
<dbReference type="GO" id="GO:0003735">
    <property type="term" value="F:structural constituent of ribosome"/>
    <property type="evidence" value="ECO:0007669"/>
    <property type="project" value="InterPro"/>
</dbReference>
<dbReference type="STRING" id="3076.A0A2P6TBN1"/>
<dbReference type="GO" id="GO:0005840">
    <property type="term" value="C:ribosome"/>
    <property type="evidence" value="ECO:0007669"/>
    <property type="project" value="UniProtKB-KW"/>
</dbReference>
<dbReference type="Pfam" id="PF17136">
    <property type="entry name" value="ribosomal_L24"/>
    <property type="match status" value="1"/>
</dbReference>
<evidence type="ECO:0000256" key="5">
    <source>
        <dbReference type="SAM" id="MobiDB-lite"/>
    </source>
</evidence>
<evidence type="ECO:0000256" key="1">
    <source>
        <dbReference type="ARBA" id="ARBA00010618"/>
    </source>
</evidence>
<evidence type="ECO:0000256" key="3">
    <source>
        <dbReference type="ARBA" id="ARBA00023274"/>
    </source>
</evidence>
<sequence>MGVFRRGFQAMFGRNKWKILRGDKVMVMAGRDAGQVGTVTKVIRDPRFPRVLVEGLNLNKRFLKRTKDNPGGIVSVESPLHYSNVSLVDPVTEQAVRVTWRFLEDGTKVRVTKGRNASGSVVPRPEVLKQRRKPRTTSTGPKDTAVADAAEVTHKPGDLPSALEQLAPLLRMPHVHEAAGAAAGAAAQQQRQYHAAAAAAVLGGGFASSPIAAAAARLLGGGGRLQPLSRQGGSWRGFAASLW</sequence>
<reference evidence="7 8" key="1">
    <citation type="journal article" date="2018" name="Plant J.">
        <title>Genome sequences of Chlorella sorokiniana UTEX 1602 and Micractinium conductrix SAG 241.80: implications to maltose excretion by a green alga.</title>
        <authorList>
            <person name="Arriola M.B."/>
            <person name="Velmurugan N."/>
            <person name="Zhang Y."/>
            <person name="Plunkett M.H."/>
            <person name="Hondzo H."/>
            <person name="Barney B.M."/>
        </authorList>
    </citation>
    <scope>NUCLEOTIDE SEQUENCE [LARGE SCALE GENOMIC DNA]</scope>
    <source>
        <strain evidence="8">UTEX 1602</strain>
    </source>
</reference>
<accession>A0A2P6TBN1</accession>
<feature type="domain" description="KOW" evidence="6">
    <location>
        <begin position="18"/>
        <end position="45"/>
    </location>
</feature>
<dbReference type="AlphaFoldDB" id="A0A2P6TBN1"/>
<dbReference type="GO" id="GO:0003723">
    <property type="term" value="F:RNA binding"/>
    <property type="evidence" value="ECO:0007669"/>
    <property type="project" value="InterPro"/>
</dbReference>
<dbReference type="CDD" id="cd06089">
    <property type="entry name" value="KOW_RPL26"/>
    <property type="match status" value="1"/>
</dbReference>
<evidence type="ECO:0000313" key="7">
    <source>
        <dbReference type="EMBL" id="PRW18298.1"/>
    </source>
</evidence>
<name>A0A2P6TBN1_CHLSO</name>
<evidence type="ECO:0000259" key="6">
    <source>
        <dbReference type="SMART" id="SM00739"/>
    </source>
</evidence>